<name>A0ABU0ZBU6_9ACTN</name>
<dbReference type="PANTHER" id="PTHR46696:SF1">
    <property type="entry name" value="CYTOCHROME P450 YJIB-RELATED"/>
    <property type="match status" value="1"/>
</dbReference>
<evidence type="ECO:0000313" key="4">
    <source>
        <dbReference type="Proteomes" id="UP001230908"/>
    </source>
</evidence>
<dbReference type="PROSITE" id="PS00086">
    <property type="entry name" value="CYTOCHROME_P450"/>
    <property type="match status" value="1"/>
</dbReference>
<dbReference type="Gene3D" id="1.10.630.10">
    <property type="entry name" value="Cytochrome P450"/>
    <property type="match status" value="1"/>
</dbReference>
<dbReference type="SUPFAM" id="SSF48264">
    <property type="entry name" value="Cytochrome P450"/>
    <property type="match status" value="1"/>
</dbReference>
<evidence type="ECO:0000313" key="3">
    <source>
        <dbReference type="EMBL" id="MDQ7903797.1"/>
    </source>
</evidence>
<reference evidence="3 4" key="1">
    <citation type="submission" date="2023-08" db="EMBL/GenBank/DDBJ databases">
        <title>Phytohabitans sansha sp. nov., isolated from marine sediment.</title>
        <authorList>
            <person name="Zhao Y."/>
            <person name="Yi K."/>
        </authorList>
    </citation>
    <scope>NUCLEOTIDE SEQUENCE [LARGE SCALE GENOMIC DNA]</scope>
    <source>
        <strain evidence="3 4">ZYX-F-186</strain>
    </source>
</reference>
<dbReference type="Pfam" id="PF00067">
    <property type="entry name" value="p450"/>
    <property type="match status" value="1"/>
</dbReference>
<organism evidence="3 4">
    <name type="scientific">Phytohabitans maris</name>
    <dbReference type="NCBI Taxonomy" id="3071409"/>
    <lineage>
        <taxon>Bacteria</taxon>
        <taxon>Bacillati</taxon>
        <taxon>Actinomycetota</taxon>
        <taxon>Actinomycetes</taxon>
        <taxon>Micromonosporales</taxon>
        <taxon>Micromonosporaceae</taxon>
    </lineage>
</organism>
<protein>
    <submittedName>
        <fullName evidence="3">Cytochrome P450</fullName>
    </submittedName>
</protein>
<keyword evidence="2" id="KW-0560">Oxidoreductase</keyword>
<evidence type="ECO:0000256" key="1">
    <source>
        <dbReference type="ARBA" id="ARBA00010617"/>
    </source>
</evidence>
<keyword evidence="2" id="KW-0479">Metal-binding</keyword>
<dbReference type="Proteomes" id="UP001230908">
    <property type="component" value="Unassembled WGS sequence"/>
</dbReference>
<accession>A0ABU0ZBU6</accession>
<keyword evidence="2" id="KW-0408">Iron</keyword>
<comment type="similarity">
    <text evidence="1 2">Belongs to the cytochrome P450 family.</text>
</comment>
<dbReference type="PANTHER" id="PTHR46696">
    <property type="entry name" value="P450, PUTATIVE (EUROFUNG)-RELATED"/>
    <property type="match status" value="1"/>
</dbReference>
<gene>
    <name evidence="3" type="ORF">RB614_04600</name>
</gene>
<keyword evidence="2" id="KW-0349">Heme</keyword>
<dbReference type="InterPro" id="IPR036396">
    <property type="entry name" value="Cyt_P450_sf"/>
</dbReference>
<sequence length="424" mass="46571">MTEVIEEHAGMTRVSAYHEVQEVLRSSGFWPSMFVRVSGPLLEGTLMTLSVEEHLKRRRTEVVMFSRAQLMEYELRTVVPALRERLDAAFAGPDALPRVDIMHVMRDALLRVTAKIVGIDHLFGPADVDELRDLAEHFGEGSSAEWAIHDREAVVAAAVAAKDRFGERFFEPARRRRAALLAAAARGEIADAEVPNDLITLLLRNYGDWEPEKLLREVVFYVTASANTTTHLAPHVLQEVLRHFARNPGDRAKAGDLSFLQRAVSEGLRLHPTVPALLRLALEDVTLPGGRAFAAGEQLLLDLNAANRDERVFGPTAGEFDPYRPLPPRTTAYGLAFGDGAHTCLGRQVAVGAGNGSVERDDVPAGVLTRLLQEVLRYAPALDPADPPIFRDNTATMRFARFPVVLHGRPSASGRSGGRCPVHV</sequence>
<proteinExistence type="inferred from homology"/>
<dbReference type="InterPro" id="IPR017972">
    <property type="entry name" value="Cyt_P450_CS"/>
</dbReference>
<keyword evidence="2" id="KW-0503">Monooxygenase</keyword>
<comment type="caution">
    <text evidence="3">The sequence shown here is derived from an EMBL/GenBank/DDBJ whole genome shotgun (WGS) entry which is preliminary data.</text>
</comment>
<dbReference type="InterPro" id="IPR001128">
    <property type="entry name" value="Cyt_P450"/>
</dbReference>
<dbReference type="EMBL" id="JAVHUY010000003">
    <property type="protein sequence ID" value="MDQ7903797.1"/>
    <property type="molecule type" value="Genomic_DNA"/>
</dbReference>
<keyword evidence="4" id="KW-1185">Reference proteome</keyword>
<dbReference type="CDD" id="cd00302">
    <property type="entry name" value="cytochrome_P450"/>
    <property type="match status" value="1"/>
</dbReference>
<dbReference type="RefSeq" id="WP_308711071.1">
    <property type="nucleotide sequence ID" value="NZ_JAVHUY010000003.1"/>
</dbReference>
<evidence type="ECO:0000256" key="2">
    <source>
        <dbReference type="RuleBase" id="RU000461"/>
    </source>
</evidence>